<protein>
    <submittedName>
        <fullName evidence="2">Uncharacterized protein</fullName>
    </submittedName>
</protein>
<accession>A0A5J9U6Y4</accession>
<reference evidence="2 3" key="1">
    <citation type="journal article" date="2019" name="Sci. Rep.">
        <title>A high-quality genome of Eragrostis curvula grass provides insights into Poaceae evolution and supports new strategies to enhance forage quality.</title>
        <authorList>
            <person name="Carballo J."/>
            <person name="Santos B.A.C.M."/>
            <person name="Zappacosta D."/>
            <person name="Garbus I."/>
            <person name="Selva J.P."/>
            <person name="Gallo C.A."/>
            <person name="Diaz A."/>
            <person name="Albertini E."/>
            <person name="Caccamo M."/>
            <person name="Echenique V."/>
        </authorList>
    </citation>
    <scope>NUCLEOTIDE SEQUENCE [LARGE SCALE GENOMIC DNA]</scope>
    <source>
        <strain evidence="3">cv. Victoria</strain>
        <tissue evidence="2">Leaf</tissue>
    </source>
</reference>
<gene>
    <name evidence="2" type="ORF">EJB05_35622</name>
</gene>
<dbReference type="Proteomes" id="UP000324897">
    <property type="component" value="Chromosome 7"/>
</dbReference>
<evidence type="ECO:0000313" key="3">
    <source>
        <dbReference type="Proteomes" id="UP000324897"/>
    </source>
</evidence>
<organism evidence="2 3">
    <name type="scientific">Eragrostis curvula</name>
    <name type="common">weeping love grass</name>
    <dbReference type="NCBI Taxonomy" id="38414"/>
    <lineage>
        <taxon>Eukaryota</taxon>
        <taxon>Viridiplantae</taxon>
        <taxon>Streptophyta</taxon>
        <taxon>Embryophyta</taxon>
        <taxon>Tracheophyta</taxon>
        <taxon>Spermatophyta</taxon>
        <taxon>Magnoliopsida</taxon>
        <taxon>Liliopsida</taxon>
        <taxon>Poales</taxon>
        <taxon>Poaceae</taxon>
        <taxon>PACMAD clade</taxon>
        <taxon>Chloridoideae</taxon>
        <taxon>Eragrostideae</taxon>
        <taxon>Eragrostidinae</taxon>
        <taxon>Eragrostis</taxon>
    </lineage>
</organism>
<evidence type="ECO:0000313" key="2">
    <source>
        <dbReference type="EMBL" id="TVU19472.1"/>
    </source>
</evidence>
<evidence type="ECO:0000256" key="1">
    <source>
        <dbReference type="SAM" id="MobiDB-lite"/>
    </source>
</evidence>
<comment type="caution">
    <text evidence="2">The sequence shown here is derived from an EMBL/GenBank/DDBJ whole genome shotgun (WGS) entry which is preliminary data.</text>
</comment>
<name>A0A5J9U6Y4_9POAL</name>
<dbReference type="Gramene" id="TVU19472">
    <property type="protein sequence ID" value="TVU19472"/>
    <property type="gene ID" value="EJB05_35622"/>
</dbReference>
<dbReference type="AlphaFoldDB" id="A0A5J9U6Y4"/>
<sequence length="107" mass="11588">RPYDRLIIVRRPIKSIAIAAPRAAATALSHCCSLSPRVCVCVGFLYKDANHLSAHIKLSPPPELPERERESTPDPFFLHLPIDSSCGKRRNGGGGGDSVTAVSGERR</sequence>
<feature type="region of interest" description="Disordered" evidence="1">
    <location>
        <begin position="83"/>
        <end position="107"/>
    </location>
</feature>
<feature type="non-terminal residue" evidence="2">
    <location>
        <position position="1"/>
    </location>
</feature>
<proteinExistence type="predicted"/>
<keyword evidence="3" id="KW-1185">Reference proteome</keyword>
<dbReference type="EMBL" id="RWGY01000029">
    <property type="protein sequence ID" value="TVU19472.1"/>
    <property type="molecule type" value="Genomic_DNA"/>
</dbReference>